<dbReference type="InterPro" id="IPR003601">
    <property type="entry name" value="Topo_IA_2"/>
</dbReference>
<dbReference type="InterPro" id="IPR006171">
    <property type="entry name" value="TOPRIM_dom"/>
</dbReference>
<evidence type="ECO:0000259" key="13">
    <source>
        <dbReference type="PROSITE" id="PS50880"/>
    </source>
</evidence>
<dbReference type="EC" id="5.6.2.1" evidence="3 11"/>
<dbReference type="eggNOG" id="KOG1956">
    <property type="taxonomic scope" value="Eukaryota"/>
</dbReference>
<evidence type="ECO:0000256" key="9">
    <source>
        <dbReference type="ARBA" id="ARBA00023235"/>
    </source>
</evidence>
<dbReference type="CDD" id="cd00186">
    <property type="entry name" value="TOP1Ac"/>
    <property type="match status" value="1"/>
</dbReference>
<dbReference type="GO" id="GO:0006281">
    <property type="term" value="P:DNA repair"/>
    <property type="evidence" value="ECO:0007669"/>
    <property type="project" value="TreeGrafter"/>
</dbReference>
<dbReference type="Gene3D" id="1.10.460.10">
    <property type="entry name" value="Topoisomerase I, domain 2"/>
    <property type="match status" value="1"/>
</dbReference>
<evidence type="ECO:0000256" key="11">
    <source>
        <dbReference type="RuleBase" id="RU362092"/>
    </source>
</evidence>
<dbReference type="SMART" id="SM00437">
    <property type="entry name" value="TOP1Ac"/>
    <property type="match status" value="1"/>
</dbReference>
<dbReference type="PROSITE" id="PS52039">
    <property type="entry name" value="TOPO_IA_2"/>
    <property type="match status" value="1"/>
</dbReference>
<dbReference type="InterPro" id="IPR023406">
    <property type="entry name" value="Topo_IA_AS"/>
</dbReference>
<dbReference type="InterPro" id="IPR003602">
    <property type="entry name" value="Topo_IA_DNA-bd_dom"/>
</dbReference>
<dbReference type="GO" id="GO:0006310">
    <property type="term" value="P:DNA recombination"/>
    <property type="evidence" value="ECO:0007669"/>
    <property type="project" value="TreeGrafter"/>
</dbReference>
<keyword evidence="8 11" id="KW-0238">DNA-binding</keyword>
<evidence type="ECO:0000259" key="14">
    <source>
        <dbReference type="PROSITE" id="PS51999"/>
    </source>
</evidence>
<evidence type="ECO:0000256" key="10">
    <source>
        <dbReference type="PROSITE-ProRule" id="PRU01343"/>
    </source>
</evidence>
<dbReference type="Pfam" id="PF01751">
    <property type="entry name" value="Toprim"/>
    <property type="match status" value="1"/>
</dbReference>
<dbReference type="OrthoDB" id="430051at2759"/>
<keyword evidence="6" id="KW-0862">Zinc</keyword>
<keyword evidence="17" id="KW-1185">Reference proteome</keyword>
<feature type="domain" description="Topo IA-type catalytic" evidence="15">
    <location>
        <begin position="162"/>
        <end position="590"/>
    </location>
</feature>
<dbReference type="AlphaFoldDB" id="K5WXT1"/>
<dbReference type="InterPro" id="IPR023405">
    <property type="entry name" value="Topo_IA_core_domain"/>
</dbReference>
<dbReference type="InParanoid" id="K5WXT1"/>
<dbReference type="FunFam" id="3.40.50.140:FF:000005">
    <property type="entry name" value="DNA topoisomerase"/>
    <property type="match status" value="1"/>
</dbReference>
<evidence type="ECO:0000256" key="7">
    <source>
        <dbReference type="ARBA" id="ARBA00023029"/>
    </source>
</evidence>
<gene>
    <name evidence="16" type="ORF">AGABI1DRAFT_46203</name>
</gene>
<keyword evidence="9 11" id="KW-0413">Isomerase</keyword>
<dbReference type="FunCoup" id="K5WXT1">
    <property type="interactions" value="784"/>
</dbReference>
<dbReference type="PROSITE" id="PS00396">
    <property type="entry name" value="TOPO_IA_1"/>
    <property type="match status" value="1"/>
</dbReference>
<evidence type="ECO:0000256" key="4">
    <source>
        <dbReference type="ARBA" id="ARBA00022723"/>
    </source>
</evidence>
<dbReference type="InterPro" id="IPR010666">
    <property type="entry name" value="Znf_GRF"/>
</dbReference>
<evidence type="ECO:0000256" key="2">
    <source>
        <dbReference type="ARBA" id="ARBA00009446"/>
    </source>
</evidence>
<dbReference type="RefSeq" id="XP_007333751.1">
    <property type="nucleotide sequence ID" value="XM_007333689.1"/>
</dbReference>
<feature type="domain" description="GRF-type" evidence="14">
    <location>
        <begin position="702"/>
        <end position="742"/>
    </location>
</feature>
<evidence type="ECO:0000256" key="6">
    <source>
        <dbReference type="ARBA" id="ARBA00022833"/>
    </source>
</evidence>
<keyword evidence="5 10" id="KW-0863">Zinc-finger</keyword>
<sequence>MRVLCVAEKPSISKSISQILSGGRYTTHNTQSPYVKNYEFEYPQTNSSFIVTCVSGHLLEHDFTDAHRKWHSCSPGELFDAPIESKVGPKMKPIEQNLLAQARRVATLMIWTDCDREGEHIGTEIVSVCRRANRNLVVKRARFSAIIAQQIHRAAQQPVELDLAQADAVEARILLDLRIGAAFTRMQTLSLQTQVQQLAEKIVSYGPCQFPTLGFAVQRYNQVKNFIPEDFWYIFLSHTSDTPMGPRETVFSWKRGHLFDEAVVAVLYEHVLEFPNVRVAKVVNKQTKKWKPLPLTTVELQKAGSRLLKMAPKKVLDIAEKLYQQGFVSYPRTETDQFDPQFDFMSLIQKQKADTNWGNFAQSLEQGGFTSPRKGKHDDKAHPPIHPTAHAGNLTGDEKRVYEYIARRFLACCSKDAEGWQTTVEVVCGGEFFHATGLVILKTNYLDVYPYDKWSDHPIPEYKEGESFRPTCCEMRSGKTSKPQLLTEADLVTVMDKNGIGTDATIAQHIQTIVDREYVIERMEGSTKYLVPSTLGVALVEGYDQIGLDRSVSKPQLRRETERRMVLVGQRTITKQAMLDQALEQYKEMFRVVKGNWGTVVRVCCSPYIQVFWLNDRAQNVRQHLQGGGNGNAAAQAGVGGGDNDDDDEDRGGNNGGGGGCGRRGGRGGRGGSGASAPASKRGRGGPIPRTSSGALDPNVHCGCGLPALKKKNDVSGINSSGKEYYMCSRDTCGFWKWADDVGSNSGSGSGTVVPAKRTFPQTNNDPNQPARMCKCGVPGILLSVLKEGPNHGRKFWKCSNSQSDGDCQFFEWDDEPPRQIGGTSGKSAGGGGAGPSPCFKVSIGSTCKAVV</sequence>
<dbReference type="GO" id="GO:0003917">
    <property type="term" value="F:DNA topoisomerase type I (single strand cut, ATP-independent) activity"/>
    <property type="evidence" value="ECO:0007669"/>
    <property type="project" value="UniProtKB-EC"/>
</dbReference>
<feature type="region of interest" description="Disordered" evidence="12">
    <location>
        <begin position="745"/>
        <end position="766"/>
    </location>
</feature>
<dbReference type="Gene3D" id="3.40.50.140">
    <property type="match status" value="1"/>
</dbReference>
<dbReference type="SMART" id="SM00493">
    <property type="entry name" value="TOPRIM"/>
    <property type="match status" value="1"/>
</dbReference>
<dbReference type="GO" id="GO:0031422">
    <property type="term" value="C:RecQ family helicase-topoisomerase III complex"/>
    <property type="evidence" value="ECO:0007669"/>
    <property type="project" value="TreeGrafter"/>
</dbReference>
<dbReference type="OMA" id="MELAMGD"/>
<name>K5WXT1_AGABU</name>
<keyword evidence="4" id="KW-0479">Metal-binding</keyword>
<dbReference type="PROSITE" id="PS51999">
    <property type="entry name" value="ZF_GRF"/>
    <property type="match status" value="2"/>
</dbReference>
<feature type="region of interest" description="Disordered" evidence="12">
    <location>
        <begin position="625"/>
        <end position="694"/>
    </location>
</feature>
<dbReference type="InterPro" id="IPR013824">
    <property type="entry name" value="Topo_IA_cen_sub1"/>
</dbReference>
<dbReference type="GeneID" id="18829632"/>
<evidence type="ECO:0000256" key="8">
    <source>
        <dbReference type="ARBA" id="ARBA00023125"/>
    </source>
</evidence>
<dbReference type="InterPro" id="IPR013825">
    <property type="entry name" value="Topo_IA_cen_sub2"/>
</dbReference>
<dbReference type="FunFam" id="1.10.290.10:FF:000001">
    <property type="entry name" value="DNA topoisomerase"/>
    <property type="match status" value="1"/>
</dbReference>
<dbReference type="Pfam" id="PF06839">
    <property type="entry name" value="Zn_ribbon_GRF"/>
    <property type="match status" value="1"/>
</dbReference>
<dbReference type="GO" id="GO:0008270">
    <property type="term" value="F:zinc ion binding"/>
    <property type="evidence" value="ECO:0007669"/>
    <property type="project" value="UniProtKB-KW"/>
</dbReference>
<dbReference type="HOGENOM" id="CLU_002929_1_1_1"/>
<dbReference type="PROSITE" id="PS50880">
    <property type="entry name" value="TOPRIM"/>
    <property type="match status" value="1"/>
</dbReference>
<evidence type="ECO:0000313" key="17">
    <source>
        <dbReference type="Proteomes" id="UP000008493"/>
    </source>
</evidence>
<dbReference type="PANTHER" id="PTHR11390:SF21">
    <property type="entry name" value="DNA TOPOISOMERASE 3-ALPHA"/>
    <property type="match status" value="1"/>
</dbReference>
<dbReference type="InterPro" id="IPR000380">
    <property type="entry name" value="Topo_IA"/>
</dbReference>
<feature type="domain" description="Toprim" evidence="13">
    <location>
        <begin position="2"/>
        <end position="146"/>
    </location>
</feature>
<feature type="compositionally biased region" description="Gly residues" evidence="12">
    <location>
        <begin position="823"/>
        <end position="835"/>
    </location>
</feature>
<organism evidence="16 17">
    <name type="scientific">Agaricus bisporus var. burnettii (strain JB137-S8 / ATCC MYA-4627 / FGSC 10392)</name>
    <name type="common">White button mushroom</name>
    <dbReference type="NCBI Taxonomy" id="597362"/>
    <lineage>
        <taxon>Eukaryota</taxon>
        <taxon>Fungi</taxon>
        <taxon>Dikarya</taxon>
        <taxon>Basidiomycota</taxon>
        <taxon>Agaricomycotina</taxon>
        <taxon>Agaricomycetes</taxon>
        <taxon>Agaricomycetidae</taxon>
        <taxon>Agaricales</taxon>
        <taxon>Agaricineae</taxon>
        <taxon>Agaricaceae</taxon>
        <taxon>Agaricus</taxon>
    </lineage>
</organism>
<dbReference type="GO" id="GO:0006265">
    <property type="term" value="P:DNA topological change"/>
    <property type="evidence" value="ECO:0007669"/>
    <property type="project" value="InterPro"/>
</dbReference>
<evidence type="ECO:0000256" key="1">
    <source>
        <dbReference type="ARBA" id="ARBA00000213"/>
    </source>
</evidence>
<feature type="domain" description="GRF-type" evidence="14">
    <location>
        <begin position="774"/>
        <end position="817"/>
    </location>
</feature>
<dbReference type="InterPro" id="IPR034144">
    <property type="entry name" value="TOPRIM_TopoIII"/>
</dbReference>
<feature type="region of interest" description="Disordered" evidence="12">
    <location>
        <begin position="368"/>
        <end position="393"/>
    </location>
</feature>
<reference evidence="17" key="1">
    <citation type="journal article" date="2012" name="Proc. Natl. Acad. Sci. U.S.A.">
        <title>Genome sequence of the button mushroom Agaricus bisporus reveals mechanisms governing adaptation to a humic-rich ecological niche.</title>
        <authorList>
            <person name="Morin E."/>
            <person name="Kohler A."/>
            <person name="Baker A.R."/>
            <person name="Foulongne-Oriol M."/>
            <person name="Lombard V."/>
            <person name="Nagy L.G."/>
            <person name="Ohm R.A."/>
            <person name="Patyshakuliyeva A."/>
            <person name="Brun A."/>
            <person name="Aerts A.L."/>
            <person name="Bailey A.M."/>
            <person name="Billette C."/>
            <person name="Coutinho P.M."/>
            <person name="Deakin G."/>
            <person name="Doddapaneni H."/>
            <person name="Floudas D."/>
            <person name="Grimwood J."/>
            <person name="Hilden K."/>
            <person name="Kuees U."/>
            <person name="LaButti K.M."/>
            <person name="Lapidus A."/>
            <person name="Lindquist E.A."/>
            <person name="Lucas S.M."/>
            <person name="Murat C."/>
            <person name="Riley R.W."/>
            <person name="Salamov A.A."/>
            <person name="Schmutz J."/>
            <person name="Subramanian V."/>
            <person name="Woesten H.A.B."/>
            <person name="Xu J."/>
            <person name="Eastwood D.C."/>
            <person name="Foster G.D."/>
            <person name="Sonnenberg A.S."/>
            <person name="Cullen D."/>
            <person name="de Vries R.P."/>
            <person name="Lundell T."/>
            <person name="Hibbett D.S."/>
            <person name="Henrissat B."/>
            <person name="Burton K.S."/>
            <person name="Kerrigan R.W."/>
            <person name="Challen M.P."/>
            <person name="Grigoriev I.V."/>
            <person name="Martin F."/>
        </authorList>
    </citation>
    <scope>NUCLEOTIDE SEQUENCE [LARGE SCALE GENOMIC DNA]</scope>
    <source>
        <strain evidence="17">JB137-S8 / ATCC MYA-4627 / FGSC 10392</strain>
    </source>
</reference>
<comment type="function">
    <text evidence="11">Introduces a single-strand break via transesterification at a target site in duplex DNA. Releases the supercoiling and torsional tension of DNA introduced during the DNA replication and transcription by transiently cleaving and rejoining one strand of the DNA duplex. The scissile phosphodiester is attacked by the catalytic tyrosine of the enzyme, resulting in the formation of a DNA-(5'-phosphotyrosyl)-enzyme intermediate and the expulsion of a 3'-OH DNA strand.</text>
</comment>
<dbReference type="PANTHER" id="PTHR11390">
    <property type="entry name" value="PROKARYOTIC DNA TOPOISOMERASE"/>
    <property type="match status" value="1"/>
</dbReference>
<dbReference type="PRINTS" id="PR00417">
    <property type="entry name" value="PRTPISMRASEI"/>
</dbReference>
<dbReference type="Pfam" id="PF01131">
    <property type="entry name" value="Topoisom_bac"/>
    <property type="match status" value="1"/>
</dbReference>
<dbReference type="Gene3D" id="1.10.290.10">
    <property type="entry name" value="Topoisomerase I, domain 4"/>
    <property type="match status" value="1"/>
</dbReference>
<dbReference type="KEGG" id="abp:AGABI1DRAFT46203"/>
<dbReference type="InterPro" id="IPR013497">
    <property type="entry name" value="Topo_IA_cen"/>
</dbReference>
<dbReference type="Gene3D" id="2.70.20.10">
    <property type="entry name" value="Topoisomerase I, domain 3"/>
    <property type="match status" value="1"/>
</dbReference>
<dbReference type="GO" id="GO:0005634">
    <property type="term" value="C:nucleus"/>
    <property type="evidence" value="ECO:0007669"/>
    <property type="project" value="TreeGrafter"/>
</dbReference>
<protein>
    <recommendedName>
        <fullName evidence="3 11">DNA topoisomerase</fullName>
        <ecNumber evidence="3 11">5.6.2.1</ecNumber>
    </recommendedName>
</protein>
<keyword evidence="7 11" id="KW-0799">Topoisomerase</keyword>
<dbReference type="Proteomes" id="UP000008493">
    <property type="component" value="Unassembled WGS sequence"/>
</dbReference>
<evidence type="ECO:0000256" key="12">
    <source>
        <dbReference type="SAM" id="MobiDB-lite"/>
    </source>
</evidence>
<dbReference type="GO" id="GO:0003677">
    <property type="term" value="F:DNA binding"/>
    <property type="evidence" value="ECO:0007669"/>
    <property type="project" value="UniProtKB-KW"/>
</dbReference>
<evidence type="ECO:0000256" key="5">
    <source>
        <dbReference type="ARBA" id="ARBA00022771"/>
    </source>
</evidence>
<dbReference type="InterPro" id="IPR013826">
    <property type="entry name" value="Topo_IA_cen_sub3"/>
</dbReference>
<evidence type="ECO:0000313" key="16">
    <source>
        <dbReference type="EMBL" id="EKM75598.1"/>
    </source>
</evidence>
<comment type="similarity">
    <text evidence="2 11">Belongs to the type IA topoisomerase family.</text>
</comment>
<dbReference type="CDD" id="cd03362">
    <property type="entry name" value="TOPRIM_TopoIA_TopoIII"/>
    <property type="match status" value="1"/>
</dbReference>
<comment type="catalytic activity">
    <reaction evidence="1 11">
        <text>ATP-independent breakage of single-stranded DNA, followed by passage and rejoining.</text>
        <dbReference type="EC" id="5.6.2.1"/>
    </reaction>
</comment>
<dbReference type="EMBL" id="JH971411">
    <property type="protein sequence ID" value="EKM75598.1"/>
    <property type="molecule type" value="Genomic_DNA"/>
</dbReference>
<dbReference type="SUPFAM" id="SSF56712">
    <property type="entry name" value="Prokaryotic type I DNA topoisomerase"/>
    <property type="match status" value="1"/>
</dbReference>
<dbReference type="STRING" id="597362.K5WXT1"/>
<evidence type="ECO:0000256" key="3">
    <source>
        <dbReference type="ARBA" id="ARBA00012891"/>
    </source>
</evidence>
<feature type="compositionally biased region" description="Gly residues" evidence="12">
    <location>
        <begin position="653"/>
        <end position="674"/>
    </location>
</feature>
<accession>K5WXT1</accession>
<evidence type="ECO:0000259" key="15">
    <source>
        <dbReference type="PROSITE" id="PS52039"/>
    </source>
</evidence>
<dbReference type="SMART" id="SM00436">
    <property type="entry name" value="TOP1Bc"/>
    <property type="match status" value="1"/>
</dbReference>
<proteinExistence type="inferred from homology"/>
<feature type="region of interest" description="Disordered" evidence="12">
    <location>
        <begin position="814"/>
        <end position="838"/>
    </location>
</feature>